<dbReference type="Gene3D" id="3.80.10.10">
    <property type="entry name" value="Ribonuclease Inhibitor"/>
    <property type="match status" value="1"/>
</dbReference>
<reference evidence="1" key="1">
    <citation type="submission" date="2020-05" db="EMBL/GenBank/DDBJ databases">
        <title>Mycena genomes resolve the evolution of fungal bioluminescence.</title>
        <authorList>
            <person name="Tsai I.J."/>
        </authorList>
    </citation>
    <scope>NUCLEOTIDE SEQUENCE</scope>
    <source>
        <strain evidence="1">160909Yilan</strain>
    </source>
</reference>
<dbReference type="EMBL" id="JACAZH010000010">
    <property type="protein sequence ID" value="KAF7357524.1"/>
    <property type="molecule type" value="Genomic_DNA"/>
</dbReference>
<protein>
    <recommendedName>
        <fullName evidence="3">F-box domain-containing protein</fullName>
    </recommendedName>
</protein>
<proteinExistence type="predicted"/>
<gene>
    <name evidence="1" type="ORF">MSAN_01348700</name>
</gene>
<dbReference type="InterPro" id="IPR032675">
    <property type="entry name" value="LRR_dom_sf"/>
</dbReference>
<name>A0A8H6YEJ5_9AGAR</name>
<sequence length="137" mass="15436">MPWVQFTHPILLPDDTLRILAQCPNLISASLCFIRWSALHEAAQNIPVQFSQLQSLDLSLEATFTSFDHLSTCVLWQELHLWVIGTQWTEVHLTAFQLRAPNIISLEFSDSSSLTSDDLVAAIRHTVADTPNIALLR</sequence>
<keyword evidence="2" id="KW-1185">Reference proteome</keyword>
<evidence type="ECO:0000313" key="2">
    <source>
        <dbReference type="Proteomes" id="UP000623467"/>
    </source>
</evidence>
<organism evidence="1 2">
    <name type="scientific">Mycena sanguinolenta</name>
    <dbReference type="NCBI Taxonomy" id="230812"/>
    <lineage>
        <taxon>Eukaryota</taxon>
        <taxon>Fungi</taxon>
        <taxon>Dikarya</taxon>
        <taxon>Basidiomycota</taxon>
        <taxon>Agaricomycotina</taxon>
        <taxon>Agaricomycetes</taxon>
        <taxon>Agaricomycetidae</taxon>
        <taxon>Agaricales</taxon>
        <taxon>Marasmiineae</taxon>
        <taxon>Mycenaceae</taxon>
        <taxon>Mycena</taxon>
    </lineage>
</organism>
<evidence type="ECO:0000313" key="1">
    <source>
        <dbReference type="EMBL" id="KAF7357524.1"/>
    </source>
</evidence>
<dbReference type="SUPFAM" id="SSF52047">
    <property type="entry name" value="RNI-like"/>
    <property type="match status" value="1"/>
</dbReference>
<dbReference type="AlphaFoldDB" id="A0A8H6YEJ5"/>
<dbReference type="OrthoDB" id="2886770at2759"/>
<dbReference type="Proteomes" id="UP000623467">
    <property type="component" value="Unassembled WGS sequence"/>
</dbReference>
<comment type="caution">
    <text evidence="1">The sequence shown here is derived from an EMBL/GenBank/DDBJ whole genome shotgun (WGS) entry which is preliminary data.</text>
</comment>
<evidence type="ECO:0008006" key="3">
    <source>
        <dbReference type="Google" id="ProtNLM"/>
    </source>
</evidence>
<accession>A0A8H6YEJ5</accession>